<evidence type="ECO:0000256" key="1">
    <source>
        <dbReference type="ARBA" id="ARBA00007074"/>
    </source>
</evidence>
<comment type="similarity">
    <text evidence="1">Belongs to the peptidase C40 family.</text>
</comment>
<organism evidence="6 7">
    <name type="scientific">Pseudoxanthomonas winnipegensis</name>
    <dbReference type="NCBI Taxonomy" id="2480810"/>
    <lineage>
        <taxon>Bacteria</taxon>
        <taxon>Pseudomonadati</taxon>
        <taxon>Pseudomonadota</taxon>
        <taxon>Gammaproteobacteria</taxon>
        <taxon>Lysobacterales</taxon>
        <taxon>Lysobacteraceae</taxon>
        <taxon>Pseudoxanthomonas</taxon>
    </lineage>
</organism>
<name>A0ABY1WCK6_9GAMM</name>
<reference evidence="6 7" key="1">
    <citation type="submission" date="2019-02" db="EMBL/GenBank/DDBJ databases">
        <title>WGS of Pseudoxanthomonas species novum from clinical isolates.</title>
        <authorList>
            <person name="Bernier A.-M."/>
            <person name="Bernard K."/>
            <person name="Vachon A."/>
        </authorList>
    </citation>
    <scope>NUCLEOTIDE SEQUENCE [LARGE SCALE GENOMIC DNA]</scope>
    <source>
        <strain evidence="7">NML 170316</strain>
    </source>
</reference>
<accession>A0ABY1WCK6</accession>
<evidence type="ECO:0000256" key="2">
    <source>
        <dbReference type="ARBA" id="ARBA00022670"/>
    </source>
</evidence>
<comment type="caution">
    <text evidence="6">The sequence shown here is derived from an EMBL/GenBank/DDBJ whole genome shotgun (WGS) entry which is preliminary data.</text>
</comment>
<dbReference type="Proteomes" id="UP000293089">
    <property type="component" value="Unassembled WGS sequence"/>
</dbReference>
<evidence type="ECO:0000313" key="6">
    <source>
        <dbReference type="EMBL" id="TAA18730.1"/>
    </source>
</evidence>
<feature type="domain" description="NlpC/P60" evidence="5">
    <location>
        <begin position="18"/>
        <end position="110"/>
    </location>
</feature>
<dbReference type="SUPFAM" id="SSF54001">
    <property type="entry name" value="Cysteine proteinases"/>
    <property type="match status" value="1"/>
</dbReference>
<dbReference type="Gene3D" id="3.90.1720.10">
    <property type="entry name" value="endopeptidase domain like (from Nostoc punctiforme)"/>
    <property type="match status" value="1"/>
</dbReference>
<evidence type="ECO:0000256" key="3">
    <source>
        <dbReference type="ARBA" id="ARBA00022801"/>
    </source>
</evidence>
<dbReference type="RefSeq" id="WP_130532675.1">
    <property type="nucleotide sequence ID" value="NZ_SHME01000004.1"/>
</dbReference>
<dbReference type="InterPro" id="IPR038765">
    <property type="entry name" value="Papain-like_cys_pep_sf"/>
</dbReference>
<evidence type="ECO:0000256" key="4">
    <source>
        <dbReference type="ARBA" id="ARBA00022807"/>
    </source>
</evidence>
<keyword evidence="2" id="KW-0645">Protease</keyword>
<dbReference type="EMBL" id="SHME01000004">
    <property type="protein sequence ID" value="TAA18730.1"/>
    <property type="molecule type" value="Genomic_DNA"/>
</dbReference>
<proteinExistence type="inferred from homology"/>
<dbReference type="InterPro" id="IPR000064">
    <property type="entry name" value="NLP_P60_dom"/>
</dbReference>
<keyword evidence="3" id="KW-0378">Hydrolase</keyword>
<keyword evidence="7" id="KW-1185">Reference proteome</keyword>
<evidence type="ECO:0000313" key="7">
    <source>
        <dbReference type="Proteomes" id="UP000293089"/>
    </source>
</evidence>
<gene>
    <name evidence="6" type="ORF">EA658_16735</name>
</gene>
<protein>
    <submittedName>
        <fullName evidence="6">Peptidoglycan endopeptidase</fullName>
    </submittedName>
</protein>
<dbReference type="Pfam" id="PF00877">
    <property type="entry name" value="NLPC_P60"/>
    <property type="match status" value="1"/>
</dbReference>
<evidence type="ECO:0000259" key="5">
    <source>
        <dbReference type="Pfam" id="PF00877"/>
    </source>
</evidence>
<keyword evidence="4" id="KW-0788">Thiol protease</keyword>
<sequence>MTNLSEIERLVGIPYDEEAFDCAEFVAHVQRQLFDRDVRLPGERPHGVEGQAALGELSKAYASPREGEPQDGDLVLMFELGQKRPSHAGVYFRLAHEDWVLHSNEKNGCSVLHRVRELGGWGLKVEGYYEWA</sequence>